<dbReference type="InterPro" id="IPR035901">
    <property type="entry name" value="GIY-YIG_endonuc_sf"/>
</dbReference>
<name>A0AA96V638_9EURY</name>
<reference evidence="2 3" key="1">
    <citation type="submission" date="2023-07" db="EMBL/GenBank/DDBJ databases">
        <title>Closed genome sequence of Methanosarcinaceae archaeon Am2.</title>
        <authorList>
            <person name="Poehlein A."/>
            <person name="Protasov E."/>
            <person name="Platt K."/>
            <person name="Reeh H."/>
            <person name="Daniel R."/>
            <person name="Brune A."/>
        </authorList>
    </citation>
    <scope>NUCLEOTIDE SEQUENCE [LARGE SCALE GENOMIC DNA]</scope>
    <source>
        <strain evidence="2 3">Am2</strain>
    </source>
</reference>
<evidence type="ECO:0000313" key="2">
    <source>
        <dbReference type="EMBL" id="WNY26773.1"/>
    </source>
</evidence>
<sequence length="83" mass="9764">MTSNRDYKKYELKDGHKTVYRGITNDMDRRMVEHTQDKKFTSMVQIGKSCTEESARSWEEGSLQTYRDNHGGKNPKYNKKKNG</sequence>
<dbReference type="Proteomes" id="UP001304970">
    <property type="component" value="Chromosome"/>
</dbReference>
<protein>
    <submittedName>
        <fullName evidence="2">Uncharacterized protein</fullName>
    </submittedName>
</protein>
<dbReference type="AlphaFoldDB" id="A0AA96V638"/>
<dbReference type="EMBL" id="CP131061">
    <property type="protein sequence ID" value="WNY26773.1"/>
    <property type="molecule type" value="Genomic_DNA"/>
</dbReference>
<keyword evidence="3" id="KW-1185">Reference proteome</keyword>
<organism evidence="2 3">
    <name type="scientific">Methanolapillus ohkumae</name>
    <dbReference type="NCBI Taxonomy" id="3028298"/>
    <lineage>
        <taxon>Archaea</taxon>
        <taxon>Methanobacteriati</taxon>
        <taxon>Methanobacteriota</taxon>
        <taxon>Stenosarchaea group</taxon>
        <taxon>Methanomicrobia</taxon>
        <taxon>Methanosarcinales</taxon>
        <taxon>Methanosarcinaceae</taxon>
        <taxon>Methanolapillus</taxon>
    </lineage>
</organism>
<proteinExistence type="predicted"/>
<evidence type="ECO:0000256" key="1">
    <source>
        <dbReference type="SAM" id="MobiDB-lite"/>
    </source>
</evidence>
<gene>
    <name evidence="2" type="ORF">MsAm2_05490</name>
</gene>
<evidence type="ECO:0000313" key="3">
    <source>
        <dbReference type="Proteomes" id="UP001304970"/>
    </source>
</evidence>
<feature type="region of interest" description="Disordered" evidence="1">
    <location>
        <begin position="52"/>
        <end position="83"/>
    </location>
</feature>
<accession>A0AA96V638</accession>
<dbReference type="Gene3D" id="3.40.1440.10">
    <property type="entry name" value="GIY-YIG endonuclease"/>
    <property type="match status" value="1"/>
</dbReference>